<feature type="domain" description="Acyl-CoA thioesterase-like C-terminal" evidence="2">
    <location>
        <begin position="130"/>
        <end position="263"/>
    </location>
</feature>
<organism evidence="3 4">
    <name type="scientific">Actinosynnema pretiosum subsp. pretiosum</name>
    <dbReference type="NCBI Taxonomy" id="103721"/>
    <lineage>
        <taxon>Bacteria</taxon>
        <taxon>Bacillati</taxon>
        <taxon>Actinomycetota</taxon>
        <taxon>Actinomycetes</taxon>
        <taxon>Pseudonocardiales</taxon>
        <taxon>Pseudonocardiaceae</taxon>
        <taxon>Actinosynnema</taxon>
    </lineage>
</organism>
<dbReference type="InterPro" id="IPR042171">
    <property type="entry name" value="Acyl-CoA_hotdog"/>
</dbReference>
<name>A0AA45L2K1_9PSEU</name>
<proteinExistence type="predicted"/>
<dbReference type="Pfam" id="PF20789">
    <property type="entry name" value="4HBT_3C"/>
    <property type="match status" value="1"/>
</dbReference>
<dbReference type="SUPFAM" id="SSF54637">
    <property type="entry name" value="Thioesterase/thiol ester dehydrase-isomerase"/>
    <property type="match status" value="1"/>
</dbReference>
<dbReference type="InterPro" id="IPR052389">
    <property type="entry name" value="Sec_Metab_Biosynth-Assoc"/>
</dbReference>
<dbReference type="InterPro" id="IPR049450">
    <property type="entry name" value="ACOT8-like_C"/>
</dbReference>
<dbReference type="PANTHER" id="PTHR38110:SF1">
    <property type="entry name" value="THIOESTERASE DOMAIN-CONTAINING PROTEIN"/>
    <property type="match status" value="1"/>
</dbReference>
<evidence type="ECO:0000313" key="3">
    <source>
        <dbReference type="EMBL" id="QUF02212.1"/>
    </source>
</evidence>
<dbReference type="Pfam" id="PF13622">
    <property type="entry name" value="4HBT_3"/>
    <property type="match status" value="1"/>
</dbReference>
<dbReference type="Gene3D" id="2.40.160.210">
    <property type="entry name" value="Acyl-CoA thioesterase, double hotdog domain"/>
    <property type="match status" value="1"/>
</dbReference>
<dbReference type="PANTHER" id="PTHR38110">
    <property type="entry name" value="CHROMOSOME 23, WHOLE GENOME SHOTGUN SEQUENCE"/>
    <property type="match status" value="1"/>
</dbReference>
<gene>
    <name evidence="3" type="ORF">KCV87_22265</name>
</gene>
<feature type="domain" description="Acyl-CoA thioesterase-like N-terminal HotDog" evidence="1">
    <location>
        <begin position="21"/>
        <end position="109"/>
    </location>
</feature>
<evidence type="ECO:0000313" key="4">
    <source>
        <dbReference type="Proteomes" id="UP000677152"/>
    </source>
</evidence>
<evidence type="ECO:0000259" key="2">
    <source>
        <dbReference type="Pfam" id="PF20789"/>
    </source>
</evidence>
<sequence>MQFSQASAVRPLGDGTYTAALPAEWTTGQSPHGGFLLAVLARAAAHAATAPGAQPAPAPLAVSAQFLRAAEVGPVLIRTSVRRAGRAAAVVTCALEQRGQTCVEAAVTVGAPPTSVEYADLPDLAASPPQDAVDVSALAPEGGLRLAGACELRLDPVSAGFLRGRAAGPLLLRLWARPLAEQPDPYFALVTGDVPVPVTVNLGRRGWSPAVQLTALVRSVPAAGGWLRLQVTCRAVHGQWYDEDVVVVDAAGKLVLQSRKLALTPPPA</sequence>
<dbReference type="InterPro" id="IPR029069">
    <property type="entry name" value="HotDog_dom_sf"/>
</dbReference>
<accession>A0AA45L2K1</accession>
<dbReference type="AlphaFoldDB" id="A0AA45L2K1"/>
<evidence type="ECO:0000259" key="1">
    <source>
        <dbReference type="Pfam" id="PF13622"/>
    </source>
</evidence>
<dbReference type="EMBL" id="CP073249">
    <property type="protein sequence ID" value="QUF02212.1"/>
    <property type="molecule type" value="Genomic_DNA"/>
</dbReference>
<protein>
    <submittedName>
        <fullName evidence="3">Thioesterase family protein</fullName>
    </submittedName>
</protein>
<reference evidence="3" key="1">
    <citation type="submission" date="2021-04" db="EMBL/GenBank/DDBJ databases">
        <title>Genomic sequence of Actinosynnema pretiosum subsp. pretiosum ATCC 31280 (C-14919).</title>
        <authorList>
            <person name="Bai L."/>
            <person name="Wang X."/>
            <person name="Xiao Y."/>
        </authorList>
    </citation>
    <scope>NUCLEOTIDE SEQUENCE</scope>
    <source>
        <strain evidence="3">ATCC 31280</strain>
    </source>
</reference>
<dbReference type="InterPro" id="IPR049449">
    <property type="entry name" value="TesB_ACOT8-like_N"/>
</dbReference>
<dbReference type="Proteomes" id="UP000677152">
    <property type="component" value="Chromosome"/>
</dbReference>